<organism evidence="3 4">
    <name type="scientific">Allonocardiopsis opalescens</name>
    <dbReference type="NCBI Taxonomy" id="1144618"/>
    <lineage>
        <taxon>Bacteria</taxon>
        <taxon>Bacillati</taxon>
        <taxon>Actinomycetota</taxon>
        <taxon>Actinomycetes</taxon>
        <taxon>Streptosporangiales</taxon>
        <taxon>Allonocardiopsis</taxon>
    </lineage>
</organism>
<protein>
    <submittedName>
        <fullName evidence="3">Uncharacterized LabA/DUF88 family protein</fullName>
    </submittedName>
</protein>
<gene>
    <name evidence="3" type="ORF">CLV72_105532</name>
</gene>
<feature type="compositionally biased region" description="Basic and acidic residues" evidence="1">
    <location>
        <begin position="257"/>
        <end position="274"/>
    </location>
</feature>
<feature type="region of interest" description="Disordered" evidence="1">
    <location>
        <begin position="181"/>
        <end position="484"/>
    </location>
</feature>
<evidence type="ECO:0000259" key="2">
    <source>
        <dbReference type="Pfam" id="PF01936"/>
    </source>
</evidence>
<accession>A0A2T0Q3D1</accession>
<evidence type="ECO:0000256" key="1">
    <source>
        <dbReference type="SAM" id="MobiDB-lite"/>
    </source>
</evidence>
<reference evidence="3 4" key="1">
    <citation type="submission" date="2018-03" db="EMBL/GenBank/DDBJ databases">
        <title>Genomic Encyclopedia of Archaeal and Bacterial Type Strains, Phase II (KMG-II): from individual species to whole genera.</title>
        <authorList>
            <person name="Goeker M."/>
        </authorList>
    </citation>
    <scope>NUCLEOTIDE SEQUENCE [LARGE SCALE GENOMIC DNA]</scope>
    <source>
        <strain evidence="3 4">DSM 45601</strain>
    </source>
</reference>
<dbReference type="Gene3D" id="3.40.50.1010">
    <property type="entry name" value="5'-nuclease"/>
    <property type="match status" value="1"/>
</dbReference>
<proteinExistence type="predicted"/>
<dbReference type="InterPro" id="IPR021139">
    <property type="entry name" value="NYN"/>
</dbReference>
<dbReference type="AlphaFoldDB" id="A0A2T0Q3D1"/>
<dbReference type="Pfam" id="PF01936">
    <property type="entry name" value="NYN"/>
    <property type="match status" value="1"/>
</dbReference>
<dbReference type="RefSeq" id="WP_106248328.1">
    <property type="nucleotide sequence ID" value="NZ_PVZC01000005.1"/>
</dbReference>
<comment type="caution">
    <text evidence="3">The sequence shown here is derived from an EMBL/GenBank/DDBJ whole genome shotgun (WGS) entry which is preliminary data.</text>
</comment>
<sequence length="567" mass="61323">MDRCALFIDAGYLLADGAMAVHGTRNRDSVTWDYAGLLQLLGGVARERTGLPLLRCYWYEATVDGRRTTEQEAIADIPGCKFRAARIRPGRREGIETYLQRDLATLARTGVVSDAILVGGDEDMAPVVAEVQDLGIRITVVHVAVDGNWSIARSLRQECDDLIEIGAAQLRPFVRLAASPDMTTTRIRRGADPPPNGRPHGPAAPLESSPPVPREGYYLPPALTAEPDNATETTVRHRPPEQPAPRRQREPAPVARAEARPADDRTTGEYRTFRPETGGFPRNTGNFPRDTGGFPREPHTAESAPERVPEPATGGQQSFRAPDLGTGGQQSFRAAELGTGEQPSFRGMAPPFRAEPAAQRAADTYTGPQRSFRPRASAPPEYPPPAHEHQPPRPEPSRNGGAHVGYPGDYPTGYPEPVGGHAAVPHSAPVPPPQHHPTGGQPSMARSDTRFDTGGMAAQPAMPQHGPFTNPTPTPSAAMADPAAGTSLAEAVRSAHREGNDFGEAVAKDAPLLWLEAVLARKPRMPSDLEARLLQGSALPIDFLLHDEVRHSLRRGFWEALERKNLR</sequence>
<feature type="domain" description="NYN" evidence="2">
    <location>
        <begin position="84"/>
        <end position="165"/>
    </location>
</feature>
<dbReference type="Proteomes" id="UP000237846">
    <property type="component" value="Unassembled WGS sequence"/>
</dbReference>
<feature type="compositionally biased region" description="Basic and acidic residues" evidence="1">
    <location>
        <begin position="386"/>
        <end position="396"/>
    </location>
</feature>
<evidence type="ECO:0000313" key="3">
    <source>
        <dbReference type="EMBL" id="PRX98178.1"/>
    </source>
</evidence>
<dbReference type="EMBL" id="PVZC01000005">
    <property type="protein sequence ID" value="PRX98178.1"/>
    <property type="molecule type" value="Genomic_DNA"/>
</dbReference>
<feature type="compositionally biased region" description="Basic and acidic residues" evidence="1">
    <location>
        <begin position="296"/>
        <end position="309"/>
    </location>
</feature>
<keyword evidence="4" id="KW-1185">Reference proteome</keyword>
<dbReference type="OrthoDB" id="9800236at2"/>
<name>A0A2T0Q3D1_9ACTN</name>
<evidence type="ECO:0000313" key="4">
    <source>
        <dbReference type="Proteomes" id="UP000237846"/>
    </source>
</evidence>
<dbReference type="GO" id="GO:0004540">
    <property type="term" value="F:RNA nuclease activity"/>
    <property type="evidence" value="ECO:0007669"/>
    <property type="project" value="InterPro"/>
</dbReference>